<organism evidence="10 11">
    <name type="scientific">Methylorubrum suomiense</name>
    <dbReference type="NCBI Taxonomy" id="144191"/>
    <lineage>
        <taxon>Bacteria</taxon>
        <taxon>Pseudomonadati</taxon>
        <taxon>Pseudomonadota</taxon>
        <taxon>Alphaproteobacteria</taxon>
        <taxon>Hyphomicrobiales</taxon>
        <taxon>Methylobacteriaceae</taxon>
        <taxon>Methylorubrum</taxon>
    </lineage>
</organism>
<feature type="transmembrane region" description="Helical" evidence="6">
    <location>
        <begin position="562"/>
        <end position="581"/>
    </location>
</feature>
<feature type="transmembrane region" description="Helical" evidence="6">
    <location>
        <begin position="354"/>
        <end position="376"/>
    </location>
</feature>
<keyword evidence="7" id="KW-0732">Signal</keyword>
<protein>
    <submittedName>
        <fullName evidence="10">Thiol:disulfide interchange protein DsbD</fullName>
    </submittedName>
</protein>
<dbReference type="PANTHER" id="PTHR32234">
    <property type="entry name" value="THIOL:DISULFIDE INTERCHANGE PROTEIN DSBD"/>
    <property type="match status" value="1"/>
</dbReference>
<comment type="subcellular location">
    <subcellularLocation>
        <location evidence="1">Membrane</location>
        <topology evidence="1">Multi-pass membrane protein</topology>
    </subcellularLocation>
</comment>
<evidence type="ECO:0000259" key="9">
    <source>
        <dbReference type="Pfam" id="PF11412"/>
    </source>
</evidence>
<evidence type="ECO:0000259" key="8">
    <source>
        <dbReference type="Pfam" id="PF02683"/>
    </source>
</evidence>
<dbReference type="PANTHER" id="PTHR32234:SF3">
    <property type="entry name" value="SUPPRESSION OF COPPER SENSITIVITY PROTEIN"/>
    <property type="match status" value="1"/>
</dbReference>
<keyword evidence="3" id="KW-0201">Cytochrome c-type biogenesis</keyword>
<evidence type="ECO:0000256" key="4">
    <source>
        <dbReference type="ARBA" id="ARBA00022989"/>
    </source>
</evidence>
<reference evidence="10" key="1">
    <citation type="journal article" date="2021" name="Front. Microbiol.">
        <title>Comprehensive Comparative Genomics and Phenotyping of Methylobacterium Species.</title>
        <authorList>
            <person name="Alessa O."/>
            <person name="Ogura Y."/>
            <person name="Fujitani Y."/>
            <person name="Takami H."/>
            <person name="Hayashi T."/>
            <person name="Sahin N."/>
            <person name="Tani A."/>
        </authorList>
    </citation>
    <scope>NUCLEOTIDE SEQUENCE</scope>
    <source>
        <strain evidence="10">DSM 14458</strain>
    </source>
</reference>
<dbReference type="SUPFAM" id="SSF52833">
    <property type="entry name" value="Thioredoxin-like"/>
    <property type="match status" value="1"/>
</dbReference>
<feature type="transmembrane region" description="Helical" evidence="6">
    <location>
        <begin position="433"/>
        <end position="460"/>
    </location>
</feature>
<evidence type="ECO:0000256" key="6">
    <source>
        <dbReference type="SAM" id="Phobius"/>
    </source>
</evidence>
<dbReference type="Gene3D" id="3.40.30.10">
    <property type="entry name" value="Glutaredoxin"/>
    <property type="match status" value="1"/>
</dbReference>
<dbReference type="InterPro" id="IPR036249">
    <property type="entry name" value="Thioredoxin-like_sf"/>
</dbReference>
<dbReference type="EMBL" id="BPRE01000013">
    <property type="protein sequence ID" value="GJE77154.1"/>
    <property type="molecule type" value="Genomic_DNA"/>
</dbReference>
<feature type="signal peptide" evidence="7">
    <location>
        <begin position="1"/>
        <end position="28"/>
    </location>
</feature>
<gene>
    <name evidence="10" type="primary">dsbD_4</name>
    <name evidence="10" type="ORF">BGCPKDLD_3757</name>
</gene>
<evidence type="ECO:0000313" key="11">
    <source>
        <dbReference type="Proteomes" id="UP001055093"/>
    </source>
</evidence>
<feature type="transmembrane region" description="Helical" evidence="6">
    <location>
        <begin position="396"/>
        <end position="421"/>
    </location>
</feature>
<evidence type="ECO:0000313" key="10">
    <source>
        <dbReference type="EMBL" id="GJE77154.1"/>
    </source>
</evidence>
<feature type="transmembrane region" description="Helical" evidence="6">
    <location>
        <begin position="508"/>
        <end position="525"/>
    </location>
</feature>
<dbReference type="InterPro" id="IPR028250">
    <property type="entry name" value="DsbDN"/>
</dbReference>
<proteinExistence type="predicted"/>
<dbReference type="RefSeq" id="WP_373324500.1">
    <property type="nucleotide sequence ID" value="NZ_BPRE01000013.1"/>
</dbReference>
<feature type="domain" description="Thiol:disulfide interchange protein DsbD N-terminal" evidence="9">
    <location>
        <begin position="43"/>
        <end position="163"/>
    </location>
</feature>
<feature type="transmembrane region" description="Helical" evidence="6">
    <location>
        <begin position="531"/>
        <end position="550"/>
    </location>
</feature>
<dbReference type="CDD" id="cd02953">
    <property type="entry name" value="DsbDgamma"/>
    <property type="match status" value="1"/>
</dbReference>
<evidence type="ECO:0000256" key="7">
    <source>
        <dbReference type="SAM" id="SignalP"/>
    </source>
</evidence>
<keyword evidence="11" id="KW-1185">Reference proteome</keyword>
<keyword evidence="4 6" id="KW-1133">Transmembrane helix</keyword>
<keyword evidence="2 6" id="KW-0812">Transmembrane</keyword>
<feature type="chain" id="PRO_5046537203" evidence="7">
    <location>
        <begin position="29"/>
        <end position="710"/>
    </location>
</feature>
<dbReference type="Pfam" id="PF11412">
    <property type="entry name" value="DsbD_N"/>
    <property type="match status" value="1"/>
</dbReference>
<dbReference type="InterPro" id="IPR035671">
    <property type="entry name" value="DsbD_gamma"/>
</dbReference>
<comment type="caution">
    <text evidence="10">The sequence shown here is derived from an EMBL/GenBank/DDBJ whole genome shotgun (WGS) entry which is preliminary data.</text>
</comment>
<keyword evidence="5 6" id="KW-0472">Membrane</keyword>
<evidence type="ECO:0000256" key="3">
    <source>
        <dbReference type="ARBA" id="ARBA00022748"/>
    </source>
</evidence>
<feature type="domain" description="Cytochrome C biogenesis protein transmembrane" evidence="8">
    <location>
        <begin position="308"/>
        <end position="521"/>
    </location>
</feature>
<reference evidence="10" key="2">
    <citation type="submission" date="2021-08" db="EMBL/GenBank/DDBJ databases">
        <authorList>
            <person name="Tani A."/>
            <person name="Ola A."/>
            <person name="Ogura Y."/>
            <person name="Katsura K."/>
            <person name="Hayashi T."/>
        </authorList>
    </citation>
    <scope>NUCLEOTIDE SEQUENCE</scope>
    <source>
        <strain evidence="10">DSM 14458</strain>
    </source>
</reference>
<name>A0ABQ4V0J4_9HYPH</name>
<dbReference type="Pfam" id="PF13899">
    <property type="entry name" value="Thioredoxin_7"/>
    <property type="match status" value="1"/>
</dbReference>
<accession>A0ABQ4V0J4</accession>
<dbReference type="InterPro" id="IPR003834">
    <property type="entry name" value="Cyt_c_assmbl_TM_dom"/>
</dbReference>
<sequence>MAAAHRRPHRLLALIATIFGLGLVPAAAQPSTAAQAKDLVRAELVAEAKALVPGATASLGIRMVMKPGWHVYWRNPGDSGLPPEMAWRVPEGFAAGPFRWPVPERIPVQHLMNYGYEGETVLLLPMTVPGTLGSGGEATLGGTLSYLVCEEICIPGSAELSLTLPVAAAGSTAEPDPARADLFAAARAALPVEAAAPVRFAREGERIILTYAAAGLKPEAVSAAAFFPYAETALDNAASQELRVDASGLHLSLKSGDGAADLTTIPGVLTFTENGTRRAFAIGEATAPGAPAAGGAAASGAEEALTLWSAIGLALLGGLVLNLMPCVFPVLSIKVLSLVKQAGQSPNRIRVHGLAYTAGVLASFLALAGTLIALKAGGATIGWGFQLQSPLVVAGLAYGILAMGLSLSGVVHVGGGISGLGDGLTRRGGYQGSFFTGVLATLVATPCTAPFMGAAVGFALTQGPLVGLSVFASLGLGLALPFLALTLYPGAVRLLPRPGAWMDTLKGALAFPLYATVAWLIWVLAQQVGPNGLLAALVGLVLVGLAAWTWERARFAGRVGGLVGRAVAVAALAGTVGLAVLSDRDRASGMRGAVAEGVEPFTQARLDTLRETGRTVFVDMTAAWCITCQVNERTVLDRQSVQTAFKAGNVAYLKGDWTNQNPEITRLLERHGRSGVPLYLVYRDRGEAQVLPQILTEGIVLDAIAAGPKT</sequence>
<evidence type="ECO:0000256" key="1">
    <source>
        <dbReference type="ARBA" id="ARBA00004141"/>
    </source>
</evidence>
<evidence type="ECO:0000256" key="5">
    <source>
        <dbReference type="ARBA" id="ARBA00023136"/>
    </source>
</evidence>
<feature type="transmembrane region" description="Helical" evidence="6">
    <location>
        <begin position="307"/>
        <end position="333"/>
    </location>
</feature>
<evidence type="ECO:0000256" key="2">
    <source>
        <dbReference type="ARBA" id="ARBA00022692"/>
    </source>
</evidence>
<feature type="transmembrane region" description="Helical" evidence="6">
    <location>
        <begin position="466"/>
        <end position="488"/>
    </location>
</feature>
<dbReference type="Proteomes" id="UP001055093">
    <property type="component" value="Unassembled WGS sequence"/>
</dbReference>
<dbReference type="Pfam" id="PF02683">
    <property type="entry name" value="DsbD_TM"/>
    <property type="match status" value="1"/>
</dbReference>